<evidence type="ECO:0000313" key="2">
    <source>
        <dbReference type="EMBL" id="KZT37762.1"/>
    </source>
</evidence>
<dbReference type="STRING" id="1314776.A0A166CSA8"/>
<feature type="compositionally biased region" description="Polar residues" evidence="1">
    <location>
        <begin position="43"/>
        <end position="55"/>
    </location>
</feature>
<name>A0A166CSA8_9AGAM</name>
<keyword evidence="3" id="KW-1185">Reference proteome</keyword>
<sequence>MVLTRDSVTAPENLSRSNSSNMGGKGKGKYANRLAPSPFSKDANITNETTSTQEYDISHPEDGKSPNTTPKSKGKGKGKKVLKVVAKKSRSSLWERLAPLVLLTFTVYTITTCPTDYQNKSPVCWGLSQYRELVLEPLIYPPFHAALRHPQVAPRIARVQPYIHQFIRFSTPYVQEGHRQYHRHVVPAWTKYVTPRIKQLEAQISPYIQLLLAKYEALTAPYYAKYRTLAAPYYSKVHELQTQVQPYVEYAITRSEIQYQCSLPYLRPAWEQAKRVPGLIVTRVYLPSMRLREIYIDPHAIRAFRRLSAFVVEYRKLYVDRHVLKIWTQVQELAGLKPGLAVVESGSAEESATITYSITHSIPLPSADEPTSHNIAEVTVTVDAASETPETASLVSSTPLITHSSSESIHTHSSSVLASSSSSFSSLPTPVAQSSAAASSSAPPADDIDPDFEALLQDVFREGTESQKEETPTPGTASVPEPTAESEAEKERRLAEVAQKRADVVERHAKWETKLQQRLAELLESVPEAISKIRLDALAEIQASKSFEKEIERVNSEAEKALRNSEKYVKSLISDEKWSKEEKDRLWEKVLIKVDEKFADRIQYVEQLVGTWWQNLTEQELKIAEDAFEELRDIGGKGQADLGMDYAWLEDVTYHDWQRYHALADVATHNRVVFYGMQDGTHPNAPENPISQILSNLQTELQEIADGFEAQLTKIQREGYSRITEPIPEETASEEPIPSETDVSEPQFSILPIEVPESVLEIEPLAVLSRGKEEVEEAFQRADPDAFDAEASLASDASEPLAVNEIVSAVESEEIKHTEL</sequence>
<feature type="compositionally biased region" description="Polar residues" evidence="1">
    <location>
        <begin position="1"/>
        <end position="22"/>
    </location>
</feature>
<dbReference type="OrthoDB" id="3260408at2759"/>
<proteinExistence type="predicted"/>
<evidence type="ECO:0000313" key="3">
    <source>
        <dbReference type="Proteomes" id="UP000076798"/>
    </source>
</evidence>
<evidence type="ECO:0000256" key="1">
    <source>
        <dbReference type="SAM" id="MobiDB-lite"/>
    </source>
</evidence>
<accession>A0A166CSA8</accession>
<gene>
    <name evidence="2" type="ORF">SISSUDRAFT_1005774</name>
</gene>
<organism evidence="2 3">
    <name type="scientific">Sistotremastrum suecicum HHB10207 ss-3</name>
    <dbReference type="NCBI Taxonomy" id="1314776"/>
    <lineage>
        <taxon>Eukaryota</taxon>
        <taxon>Fungi</taxon>
        <taxon>Dikarya</taxon>
        <taxon>Basidiomycota</taxon>
        <taxon>Agaricomycotina</taxon>
        <taxon>Agaricomycetes</taxon>
        <taxon>Sistotremastrales</taxon>
        <taxon>Sistotremastraceae</taxon>
        <taxon>Sistotremastrum</taxon>
    </lineage>
</organism>
<feature type="compositionally biased region" description="Basic residues" evidence="1">
    <location>
        <begin position="72"/>
        <end position="81"/>
    </location>
</feature>
<feature type="region of interest" description="Disordered" evidence="1">
    <location>
        <begin position="463"/>
        <end position="495"/>
    </location>
</feature>
<dbReference type="AlphaFoldDB" id="A0A166CSA8"/>
<reference evidence="2 3" key="1">
    <citation type="journal article" date="2016" name="Mol. Biol. Evol.">
        <title>Comparative Genomics of Early-Diverging Mushroom-Forming Fungi Provides Insights into the Origins of Lignocellulose Decay Capabilities.</title>
        <authorList>
            <person name="Nagy L.G."/>
            <person name="Riley R."/>
            <person name="Tritt A."/>
            <person name="Adam C."/>
            <person name="Daum C."/>
            <person name="Floudas D."/>
            <person name="Sun H."/>
            <person name="Yadav J.S."/>
            <person name="Pangilinan J."/>
            <person name="Larsson K.H."/>
            <person name="Matsuura K."/>
            <person name="Barry K."/>
            <person name="Labutti K."/>
            <person name="Kuo R."/>
            <person name="Ohm R.A."/>
            <person name="Bhattacharya S.S."/>
            <person name="Shirouzu T."/>
            <person name="Yoshinaga Y."/>
            <person name="Martin F.M."/>
            <person name="Grigoriev I.V."/>
            <person name="Hibbett D.S."/>
        </authorList>
    </citation>
    <scope>NUCLEOTIDE SEQUENCE [LARGE SCALE GENOMIC DNA]</scope>
    <source>
        <strain evidence="2 3">HHB10207 ss-3</strain>
    </source>
</reference>
<dbReference type="Proteomes" id="UP000076798">
    <property type="component" value="Unassembled WGS sequence"/>
</dbReference>
<protein>
    <submittedName>
        <fullName evidence="2">Uncharacterized protein</fullName>
    </submittedName>
</protein>
<dbReference type="EMBL" id="KV428077">
    <property type="protein sequence ID" value="KZT37762.1"/>
    <property type="molecule type" value="Genomic_DNA"/>
</dbReference>
<feature type="region of interest" description="Disordered" evidence="1">
    <location>
        <begin position="1"/>
        <end position="81"/>
    </location>
</feature>